<dbReference type="Pfam" id="PF21844">
    <property type="entry name" value="DUF6903"/>
    <property type="match status" value="1"/>
</dbReference>
<feature type="transmembrane region" description="Helical" evidence="1">
    <location>
        <begin position="7"/>
        <end position="25"/>
    </location>
</feature>
<keyword evidence="1" id="KW-0812">Transmembrane</keyword>
<organism evidence="2 3">
    <name type="scientific">Carnobacterium iners</name>
    <dbReference type="NCBI Taxonomy" id="1073423"/>
    <lineage>
        <taxon>Bacteria</taxon>
        <taxon>Bacillati</taxon>
        <taxon>Bacillota</taxon>
        <taxon>Bacilli</taxon>
        <taxon>Lactobacillales</taxon>
        <taxon>Carnobacteriaceae</taxon>
        <taxon>Carnobacterium</taxon>
    </lineage>
</organism>
<feature type="transmembrane region" description="Helical" evidence="1">
    <location>
        <begin position="31"/>
        <end position="50"/>
    </location>
</feature>
<name>A0A1X7NCC9_9LACT</name>
<reference evidence="2 3" key="1">
    <citation type="submission" date="2017-04" db="EMBL/GenBank/DDBJ databases">
        <authorList>
            <person name="Afonso C.L."/>
            <person name="Miller P.J."/>
            <person name="Scott M.A."/>
            <person name="Spackman E."/>
            <person name="Goraichik I."/>
            <person name="Dimitrov K.M."/>
            <person name="Suarez D.L."/>
            <person name="Swayne D.E."/>
        </authorList>
    </citation>
    <scope>NUCLEOTIDE SEQUENCE [LARGE SCALE GENOMIC DNA]</scope>
    <source>
        <strain evidence="2 3">LMG26642</strain>
    </source>
</reference>
<dbReference type="AlphaFoldDB" id="A0A1X7NCC9"/>
<dbReference type="Proteomes" id="UP000193435">
    <property type="component" value="Unassembled WGS sequence"/>
</dbReference>
<dbReference type="STRING" id="1073423.SAMN04488700_1724"/>
<proteinExistence type="predicted"/>
<evidence type="ECO:0000256" key="1">
    <source>
        <dbReference type="SAM" id="Phobius"/>
    </source>
</evidence>
<keyword evidence="3" id="KW-1185">Reference proteome</keyword>
<evidence type="ECO:0000313" key="3">
    <source>
        <dbReference type="Proteomes" id="UP000193435"/>
    </source>
</evidence>
<protein>
    <submittedName>
        <fullName evidence="2">Uncharacterized protein</fullName>
    </submittedName>
</protein>
<sequence>MKQRTWIIIKLIIFVISLALVIIGQRNTGKIELGIMLVGLTGLLGLLYNYNQKYV</sequence>
<dbReference type="InterPro" id="IPR054198">
    <property type="entry name" value="DUF6903"/>
</dbReference>
<keyword evidence="1" id="KW-1133">Transmembrane helix</keyword>
<dbReference type="RefSeq" id="WP_177173725.1">
    <property type="nucleotide sequence ID" value="NZ_FOAH01000005.1"/>
</dbReference>
<gene>
    <name evidence="2" type="ORF">SAMN04488700_1724</name>
</gene>
<dbReference type="EMBL" id="FXBJ01000002">
    <property type="protein sequence ID" value="SMH34816.1"/>
    <property type="molecule type" value="Genomic_DNA"/>
</dbReference>
<accession>A0A1X7NCC9</accession>
<evidence type="ECO:0000313" key="2">
    <source>
        <dbReference type="EMBL" id="SMH34816.1"/>
    </source>
</evidence>
<keyword evidence="1" id="KW-0472">Membrane</keyword>